<protein>
    <submittedName>
        <fullName evidence="1">Uncharacterized protein</fullName>
    </submittedName>
</protein>
<dbReference type="RefSeq" id="WP_238308657.1">
    <property type="nucleotide sequence ID" value="NZ_BPRE01000020.1"/>
</dbReference>
<gene>
    <name evidence="1" type="ORF">BGCPKDLD_4686</name>
</gene>
<organism evidence="1 2">
    <name type="scientific">Methylorubrum suomiense</name>
    <dbReference type="NCBI Taxonomy" id="144191"/>
    <lineage>
        <taxon>Bacteria</taxon>
        <taxon>Pseudomonadati</taxon>
        <taxon>Pseudomonadota</taxon>
        <taxon>Alphaproteobacteria</taxon>
        <taxon>Hyphomicrobiales</taxon>
        <taxon>Methylobacteriaceae</taxon>
        <taxon>Methylorubrum</taxon>
    </lineage>
</organism>
<proteinExistence type="predicted"/>
<dbReference type="Proteomes" id="UP001055093">
    <property type="component" value="Unassembled WGS sequence"/>
</dbReference>
<evidence type="ECO:0000313" key="2">
    <source>
        <dbReference type="Proteomes" id="UP001055093"/>
    </source>
</evidence>
<comment type="caution">
    <text evidence="1">The sequence shown here is derived from an EMBL/GenBank/DDBJ whole genome shotgun (WGS) entry which is preliminary data.</text>
</comment>
<accession>A0ABQ4V0G5</accession>
<keyword evidence="2" id="KW-1185">Reference proteome</keyword>
<sequence length="168" mass="19189">MEVRTYPTLPQGLGLNLKAIERLIEFDPGYLSDPNCPYPEEVKSYLRRLVAPAQAGREDSVGTVFKDGQTDEEEADSLIAEIQSAINSMRRLQSDMEGPNIEVQDKLNFLKNYGSLMDRFLSLKEKAQGSKSMYEFQRIVITILEQIMDKDQRYEFKQKLKEAGLASE</sequence>
<reference evidence="1" key="1">
    <citation type="journal article" date="2021" name="Front. Microbiol.">
        <title>Comprehensive Comparative Genomics and Phenotyping of Methylobacterium Species.</title>
        <authorList>
            <person name="Alessa O."/>
            <person name="Ogura Y."/>
            <person name="Fujitani Y."/>
            <person name="Takami H."/>
            <person name="Hayashi T."/>
            <person name="Sahin N."/>
            <person name="Tani A."/>
        </authorList>
    </citation>
    <scope>NUCLEOTIDE SEQUENCE</scope>
    <source>
        <strain evidence="1">DSM 14458</strain>
    </source>
</reference>
<dbReference type="EMBL" id="BPRE01000020">
    <property type="protein sequence ID" value="GJE78075.1"/>
    <property type="molecule type" value="Genomic_DNA"/>
</dbReference>
<evidence type="ECO:0000313" key="1">
    <source>
        <dbReference type="EMBL" id="GJE78075.1"/>
    </source>
</evidence>
<name>A0ABQ4V0G5_9HYPH</name>
<reference evidence="1" key="2">
    <citation type="submission" date="2021-08" db="EMBL/GenBank/DDBJ databases">
        <authorList>
            <person name="Tani A."/>
            <person name="Ola A."/>
            <person name="Ogura Y."/>
            <person name="Katsura K."/>
            <person name="Hayashi T."/>
        </authorList>
    </citation>
    <scope>NUCLEOTIDE SEQUENCE</scope>
    <source>
        <strain evidence="1">DSM 14458</strain>
    </source>
</reference>